<dbReference type="InterPro" id="IPR000276">
    <property type="entry name" value="GPCR_Rhodpsn"/>
</dbReference>
<evidence type="ECO:0000313" key="8">
    <source>
        <dbReference type="Proteomes" id="UP000245119"/>
    </source>
</evidence>
<dbReference type="InterPro" id="IPR052954">
    <property type="entry name" value="GPCR-Ligand_Int"/>
</dbReference>
<comment type="caution">
    <text evidence="7">The sequence shown here is derived from an EMBL/GenBank/DDBJ whole genome shotgun (WGS) entry which is preliminary data.</text>
</comment>
<keyword evidence="2 5" id="KW-0812">Transmembrane</keyword>
<organism evidence="7 8">
    <name type="scientific">Pomacea canaliculata</name>
    <name type="common">Golden apple snail</name>
    <dbReference type="NCBI Taxonomy" id="400727"/>
    <lineage>
        <taxon>Eukaryota</taxon>
        <taxon>Metazoa</taxon>
        <taxon>Spiralia</taxon>
        <taxon>Lophotrochozoa</taxon>
        <taxon>Mollusca</taxon>
        <taxon>Gastropoda</taxon>
        <taxon>Caenogastropoda</taxon>
        <taxon>Architaenioglossa</taxon>
        <taxon>Ampullarioidea</taxon>
        <taxon>Ampullariidae</taxon>
        <taxon>Pomacea</taxon>
    </lineage>
</organism>
<keyword evidence="4 5" id="KW-0472">Membrane</keyword>
<gene>
    <name evidence="7" type="ORF">C0Q70_07538</name>
</gene>
<evidence type="ECO:0000256" key="4">
    <source>
        <dbReference type="ARBA" id="ARBA00023136"/>
    </source>
</evidence>
<feature type="domain" description="G-protein coupled receptors family 1 profile" evidence="6">
    <location>
        <begin position="73"/>
        <end position="169"/>
    </location>
</feature>
<dbReference type="Proteomes" id="UP000245119">
    <property type="component" value="Linkage Group LG4"/>
</dbReference>
<evidence type="ECO:0000259" key="6">
    <source>
        <dbReference type="PROSITE" id="PS50262"/>
    </source>
</evidence>
<dbReference type="GO" id="GO:0016020">
    <property type="term" value="C:membrane"/>
    <property type="evidence" value="ECO:0007669"/>
    <property type="project" value="UniProtKB-SubCell"/>
</dbReference>
<evidence type="ECO:0000256" key="3">
    <source>
        <dbReference type="ARBA" id="ARBA00022989"/>
    </source>
</evidence>
<evidence type="ECO:0000313" key="7">
    <source>
        <dbReference type="EMBL" id="PVD32110.1"/>
    </source>
</evidence>
<sequence length="169" mass="17864">MSVSPHVPAVGAMLLLPDVAPDISNTTSGHVLGGEVFVAVNANVEDTSPSLASTRFIVQTVITPIVVTIGLLGNVLNMLVLVQPTMRTSTNVYLLVLSLADSVYLIFSFALSFVDCRLPGLSYTAYTFNTYGRTISDLAGNIASGLSSSSRLSATWLSATLFMERCGAR</sequence>
<dbReference type="SUPFAM" id="SSF81321">
    <property type="entry name" value="Family A G protein-coupled receptor-like"/>
    <property type="match status" value="1"/>
</dbReference>
<reference evidence="7 8" key="1">
    <citation type="submission" date="2018-04" db="EMBL/GenBank/DDBJ databases">
        <title>The genome of golden apple snail Pomacea canaliculata provides insight into stress tolerance and invasive adaptation.</title>
        <authorList>
            <person name="Liu C."/>
            <person name="Liu B."/>
            <person name="Ren Y."/>
            <person name="Zhang Y."/>
            <person name="Wang H."/>
            <person name="Li S."/>
            <person name="Jiang F."/>
            <person name="Yin L."/>
            <person name="Zhang G."/>
            <person name="Qian W."/>
            <person name="Fan W."/>
        </authorList>
    </citation>
    <scope>NUCLEOTIDE SEQUENCE [LARGE SCALE GENOMIC DNA]</scope>
    <source>
        <strain evidence="7">SZHN2017</strain>
        <tissue evidence="7">Muscle</tissue>
    </source>
</reference>
<dbReference type="PANTHER" id="PTHR46641:SF22">
    <property type="entry name" value="PROCTOLIN RECEPTOR, ISOFORM A"/>
    <property type="match status" value="1"/>
</dbReference>
<comment type="subcellular location">
    <subcellularLocation>
        <location evidence="1">Membrane</location>
    </subcellularLocation>
</comment>
<evidence type="ECO:0000256" key="5">
    <source>
        <dbReference type="SAM" id="Phobius"/>
    </source>
</evidence>
<dbReference type="OrthoDB" id="6149855at2759"/>
<dbReference type="PANTHER" id="PTHR46641">
    <property type="entry name" value="FMRFAMIDE RECEPTOR-RELATED"/>
    <property type="match status" value="1"/>
</dbReference>
<keyword evidence="3 5" id="KW-1133">Transmembrane helix</keyword>
<name>A0A2T7PFC8_POMCA</name>
<dbReference type="GO" id="GO:0004930">
    <property type="term" value="F:G protein-coupled receptor activity"/>
    <property type="evidence" value="ECO:0007669"/>
    <property type="project" value="InterPro"/>
</dbReference>
<dbReference type="PRINTS" id="PR00237">
    <property type="entry name" value="GPCRRHODOPSN"/>
</dbReference>
<dbReference type="Gene3D" id="1.20.1070.10">
    <property type="entry name" value="Rhodopsin 7-helix transmembrane proteins"/>
    <property type="match status" value="1"/>
</dbReference>
<protein>
    <recommendedName>
        <fullName evidence="6">G-protein coupled receptors family 1 profile domain-containing protein</fullName>
    </recommendedName>
</protein>
<dbReference type="InterPro" id="IPR017452">
    <property type="entry name" value="GPCR_Rhodpsn_7TM"/>
</dbReference>
<feature type="transmembrane region" description="Helical" evidence="5">
    <location>
        <begin position="92"/>
        <end position="114"/>
    </location>
</feature>
<evidence type="ECO:0000256" key="1">
    <source>
        <dbReference type="ARBA" id="ARBA00004370"/>
    </source>
</evidence>
<accession>A0A2T7PFC8</accession>
<feature type="transmembrane region" description="Helical" evidence="5">
    <location>
        <begin position="56"/>
        <end position="80"/>
    </location>
</feature>
<keyword evidence="8" id="KW-1185">Reference proteome</keyword>
<dbReference type="STRING" id="400727.A0A2T7PFC8"/>
<dbReference type="EMBL" id="PZQS01000004">
    <property type="protein sequence ID" value="PVD32110.1"/>
    <property type="molecule type" value="Genomic_DNA"/>
</dbReference>
<proteinExistence type="predicted"/>
<evidence type="ECO:0000256" key="2">
    <source>
        <dbReference type="ARBA" id="ARBA00022692"/>
    </source>
</evidence>
<dbReference type="AlphaFoldDB" id="A0A2T7PFC8"/>
<dbReference type="PROSITE" id="PS50262">
    <property type="entry name" value="G_PROTEIN_RECEP_F1_2"/>
    <property type="match status" value="1"/>
</dbReference>